<protein>
    <submittedName>
        <fullName evidence="2">Peptidase</fullName>
    </submittedName>
</protein>
<organism evidence="2 3">
    <name type="scientific">Geosporobacter ferrireducens</name>
    <dbReference type="NCBI Taxonomy" id="1424294"/>
    <lineage>
        <taxon>Bacteria</taxon>
        <taxon>Bacillati</taxon>
        <taxon>Bacillota</taxon>
        <taxon>Clostridia</taxon>
        <taxon>Peptostreptococcales</taxon>
        <taxon>Thermotaleaceae</taxon>
        <taxon>Geosporobacter</taxon>
    </lineage>
</organism>
<dbReference type="OrthoDB" id="1707128at2"/>
<dbReference type="EMBL" id="CP017269">
    <property type="protein sequence ID" value="AOT68374.1"/>
    <property type="molecule type" value="Genomic_DNA"/>
</dbReference>
<evidence type="ECO:0000313" key="3">
    <source>
        <dbReference type="Proteomes" id="UP000095743"/>
    </source>
</evidence>
<reference evidence="2 3" key="1">
    <citation type="submission" date="2016-09" db="EMBL/GenBank/DDBJ databases">
        <title>Genomic analysis reveals versatility of anaerobic energy metabolism of Geosporobacter ferrireducens IRF9 of phylum Firmicutes.</title>
        <authorList>
            <person name="Kim S.-J."/>
        </authorList>
    </citation>
    <scope>NUCLEOTIDE SEQUENCE [LARGE SCALE GENOMIC DNA]</scope>
    <source>
        <strain evidence="2 3">IRF9</strain>
    </source>
</reference>
<name>A0A1D8GBU3_9FIRM</name>
<dbReference type="KEGG" id="gfe:Gferi_01455"/>
<dbReference type="Proteomes" id="UP000095743">
    <property type="component" value="Chromosome"/>
</dbReference>
<feature type="domain" description="IrrE N-terminal-like" evidence="1">
    <location>
        <begin position="20"/>
        <end position="136"/>
    </location>
</feature>
<dbReference type="InterPro" id="IPR010359">
    <property type="entry name" value="IrrE_HExxH"/>
</dbReference>
<sequence>MLTTDELESVITKCHIIKSFCPLPESTLGYYYYDGDYYCILINESIRNDERLYRIVLAEEIGHYRTTIGDITPRKYMCYRDRLLVDKKELQALRWATDLLIPTDTLLKIIREKTASTVQELIDYFFVTYDFFMHKLDFMAKQKDMWDIDEERVLCLYNLPSVFIHQKPKL</sequence>
<evidence type="ECO:0000259" key="1">
    <source>
        <dbReference type="Pfam" id="PF06114"/>
    </source>
</evidence>
<keyword evidence="3" id="KW-1185">Reference proteome</keyword>
<gene>
    <name evidence="2" type="ORF">Gferi_01455</name>
</gene>
<proteinExistence type="predicted"/>
<dbReference type="Pfam" id="PF06114">
    <property type="entry name" value="Peptidase_M78"/>
    <property type="match status" value="1"/>
</dbReference>
<dbReference type="RefSeq" id="WP_069973927.1">
    <property type="nucleotide sequence ID" value="NZ_CP017269.1"/>
</dbReference>
<evidence type="ECO:0000313" key="2">
    <source>
        <dbReference type="EMBL" id="AOT68374.1"/>
    </source>
</evidence>
<accession>A0A1D8GBU3</accession>
<dbReference type="AlphaFoldDB" id="A0A1D8GBU3"/>